<dbReference type="GO" id="GO:0016787">
    <property type="term" value="F:hydrolase activity"/>
    <property type="evidence" value="ECO:0007669"/>
    <property type="project" value="UniProtKB-KW"/>
</dbReference>
<organism evidence="2 3">
    <name type="scientific">Sphingomonas hylomeconis</name>
    <dbReference type="NCBI Taxonomy" id="1395958"/>
    <lineage>
        <taxon>Bacteria</taxon>
        <taxon>Pseudomonadati</taxon>
        <taxon>Pseudomonadota</taxon>
        <taxon>Alphaproteobacteria</taxon>
        <taxon>Sphingomonadales</taxon>
        <taxon>Sphingomonadaceae</taxon>
        <taxon>Sphingomonas</taxon>
    </lineage>
</organism>
<evidence type="ECO:0000313" key="2">
    <source>
        <dbReference type="EMBL" id="MFC3580142.1"/>
    </source>
</evidence>
<dbReference type="CDD" id="cd00144">
    <property type="entry name" value="MPP_PPP_family"/>
    <property type="match status" value="1"/>
</dbReference>
<gene>
    <name evidence="2" type="ORF">ACFONA_08175</name>
</gene>
<dbReference type="Proteomes" id="UP001595713">
    <property type="component" value="Unassembled WGS sequence"/>
</dbReference>
<protein>
    <submittedName>
        <fullName evidence="2">Metallophosphoesterase family protein</fullName>
        <ecNumber evidence="2">3.1.-.-</ecNumber>
    </submittedName>
</protein>
<keyword evidence="3" id="KW-1185">Reference proteome</keyword>
<proteinExistence type="predicted"/>
<dbReference type="SUPFAM" id="SSF56300">
    <property type="entry name" value="Metallo-dependent phosphatases"/>
    <property type="match status" value="1"/>
</dbReference>
<evidence type="ECO:0000313" key="3">
    <source>
        <dbReference type="Proteomes" id="UP001595713"/>
    </source>
</evidence>
<dbReference type="RefSeq" id="WP_380816431.1">
    <property type="nucleotide sequence ID" value="NZ_JANQBK010000015.1"/>
</dbReference>
<dbReference type="InterPro" id="IPR004843">
    <property type="entry name" value="Calcineurin-like_PHP"/>
</dbReference>
<reference evidence="3" key="1">
    <citation type="journal article" date="2019" name="Int. J. Syst. Evol. Microbiol.">
        <title>The Global Catalogue of Microorganisms (GCM) 10K type strain sequencing project: providing services to taxonomists for standard genome sequencing and annotation.</title>
        <authorList>
            <consortium name="The Broad Institute Genomics Platform"/>
            <consortium name="The Broad Institute Genome Sequencing Center for Infectious Disease"/>
            <person name="Wu L."/>
            <person name="Ma J."/>
        </authorList>
    </citation>
    <scope>NUCLEOTIDE SEQUENCE [LARGE SCALE GENOMIC DNA]</scope>
    <source>
        <strain evidence="3">KCTC 42739</strain>
    </source>
</reference>
<dbReference type="PANTHER" id="PTHR42850">
    <property type="entry name" value="METALLOPHOSPHOESTERASE"/>
    <property type="match status" value="1"/>
</dbReference>
<accession>A0ABV7ST87</accession>
<evidence type="ECO:0000259" key="1">
    <source>
        <dbReference type="Pfam" id="PF00149"/>
    </source>
</evidence>
<dbReference type="InterPro" id="IPR029052">
    <property type="entry name" value="Metallo-depent_PP-like"/>
</dbReference>
<dbReference type="InterPro" id="IPR050126">
    <property type="entry name" value="Ap4A_hydrolase"/>
</dbReference>
<sequence>MRWLKPKPVVVVPPRIPQGRRVYAIGDVHGMADLLVALIDQISADDAARGPATTHIVFLGDLVDRGPDTARVLDLLIEARFGTATLHFVAGNHEEMMLASIDNRNGERDAWLSFGGAEALESYGIAAAAIAAGGFALEHAMRTAIPAAHLEFMAGFDDSVRIGDYLFVHAGILPGVPLDAQQPRDLRWIRNKFLDSQVDHGVMVVHGHTVVDEPTFARNRIGIDTGAYQSGKLTALGLEGDAQWILST</sequence>
<comment type="caution">
    <text evidence="2">The sequence shown here is derived from an EMBL/GenBank/DDBJ whole genome shotgun (WGS) entry which is preliminary data.</text>
</comment>
<feature type="domain" description="Calcineurin-like phosphoesterase" evidence="1">
    <location>
        <begin position="21"/>
        <end position="211"/>
    </location>
</feature>
<name>A0ABV7ST87_9SPHN</name>
<dbReference type="PANTHER" id="PTHR42850:SF4">
    <property type="entry name" value="ZINC-DEPENDENT ENDOPOLYPHOSPHATASE"/>
    <property type="match status" value="1"/>
</dbReference>
<dbReference type="EC" id="3.1.-.-" evidence="2"/>
<dbReference type="EMBL" id="JBHRXP010000003">
    <property type="protein sequence ID" value="MFC3580142.1"/>
    <property type="molecule type" value="Genomic_DNA"/>
</dbReference>
<keyword evidence="2" id="KW-0378">Hydrolase</keyword>
<dbReference type="Pfam" id="PF00149">
    <property type="entry name" value="Metallophos"/>
    <property type="match status" value="1"/>
</dbReference>
<dbReference type="Gene3D" id="3.60.21.10">
    <property type="match status" value="1"/>
</dbReference>